<dbReference type="Proteomes" id="UP000315439">
    <property type="component" value="Unassembled WGS sequence"/>
</dbReference>
<evidence type="ECO:0000313" key="1">
    <source>
        <dbReference type="EMBL" id="TQV87815.1"/>
    </source>
</evidence>
<accession>A0A545UEF7</accession>
<dbReference type="RefSeq" id="WP_142893476.1">
    <property type="nucleotide sequence ID" value="NZ_ML660163.1"/>
</dbReference>
<reference evidence="1 2" key="1">
    <citation type="submission" date="2019-07" db="EMBL/GenBank/DDBJ databases">
        <title>Draft genome for Aliikangiella sp. M105.</title>
        <authorList>
            <person name="Wang G."/>
        </authorList>
    </citation>
    <scope>NUCLEOTIDE SEQUENCE [LARGE SCALE GENOMIC DNA]</scope>
    <source>
        <strain evidence="1 2">M105</strain>
    </source>
</reference>
<keyword evidence="2" id="KW-1185">Reference proteome</keyword>
<evidence type="ECO:0000313" key="2">
    <source>
        <dbReference type="Proteomes" id="UP000315439"/>
    </source>
</evidence>
<dbReference type="EMBL" id="VIKS01000006">
    <property type="protein sequence ID" value="TQV87815.1"/>
    <property type="molecule type" value="Genomic_DNA"/>
</dbReference>
<protein>
    <submittedName>
        <fullName evidence="1">Uncharacterized protein</fullName>
    </submittedName>
</protein>
<organism evidence="1 2">
    <name type="scientific">Aliikangiella coralliicola</name>
    <dbReference type="NCBI Taxonomy" id="2592383"/>
    <lineage>
        <taxon>Bacteria</taxon>
        <taxon>Pseudomonadati</taxon>
        <taxon>Pseudomonadota</taxon>
        <taxon>Gammaproteobacteria</taxon>
        <taxon>Oceanospirillales</taxon>
        <taxon>Pleioneaceae</taxon>
        <taxon>Aliikangiella</taxon>
    </lineage>
</organism>
<comment type="caution">
    <text evidence="1">The sequence shown here is derived from an EMBL/GenBank/DDBJ whole genome shotgun (WGS) entry which is preliminary data.</text>
</comment>
<dbReference type="OrthoDB" id="8830878at2"/>
<dbReference type="PROSITE" id="PS51257">
    <property type="entry name" value="PROKAR_LIPOPROTEIN"/>
    <property type="match status" value="1"/>
</dbReference>
<dbReference type="AlphaFoldDB" id="A0A545UEF7"/>
<proteinExistence type="predicted"/>
<sequence length="561" mass="62544">MNKLPRLKAGLFIGICILLSGCEKQSQPESKTQSPTKSKMVNTCTGTYPSYWQDPAFPQMWQGQLISDAPPKDWKGPIFKLSDKYPRQPVDDKANQPWRTSKFDLLFDPNIDKVTKDALGKEYSWLVLSYIMAGNTNRPGQTDWDICENPIRPWFHIPFQTYDAMSGREFTHGLTREAPVTYSIKGSETLDKSTMWAVGVYNATAAYTLGEVWQTDGTARVPVSDMAFKDGAVIGKPLFNTSSPEKLPVLANMPTWNANISDPAFCSCTPSPGSSECTLVEESQQCPRSTTKWGDVRLLQFDFAVKDNRAPGTQWVYGTFVADGQRKAHIKDPWQRISLLGVMWGNDTPPKGQLAYNYPEDPRKNGFAEEVIVWDTVDELNRYGGSDPTKWMGHLGCNNRLDGPADDANSSCMSCHGSASVPDENIVTPPLLSQFLSPLTFQCVTPDANDPNKGHDRSGRPATVNDKISFAAMDSIYFANVPAGKPFNMVTDNTDGQPTNVMGAGVPSYAHSARKDWISLDYSLQMSISLTQWMQWQQHKKIAAPKRVHAFEIRRNKKLKP</sequence>
<name>A0A545UEF7_9GAMM</name>
<gene>
    <name evidence="1" type="ORF">FLL46_10550</name>
</gene>